<dbReference type="Proteomes" id="UP000053593">
    <property type="component" value="Unassembled WGS sequence"/>
</dbReference>
<dbReference type="HOGENOM" id="CLU_1496371_0_0_1"/>
<dbReference type="Pfam" id="PF24016">
    <property type="entry name" value="DUF7330"/>
    <property type="match status" value="1"/>
</dbReference>
<gene>
    <name evidence="3" type="ORF">GYMLUDRAFT_42868</name>
</gene>
<feature type="compositionally biased region" description="Polar residues" evidence="1">
    <location>
        <begin position="1"/>
        <end position="15"/>
    </location>
</feature>
<protein>
    <recommendedName>
        <fullName evidence="2">DUF7330 domain-containing protein</fullName>
    </recommendedName>
</protein>
<keyword evidence="4" id="KW-1185">Reference proteome</keyword>
<sequence>MIDTQKSPQESSPGSPATDRSPPPYAQSDPASSSSKPPPVSPDDLKPSNYVLLDPKDRSVQGTYLLDPSLEVPDEFLAPLPDGQSKKHRCNFRALSTHGNVSTILYLLDKPILKIDGWIHREKVLINTSSTHGAVSTCIRRERSLPAFDLKAESRNGSVVVKIPHTYRGMITGTTKHGRV</sequence>
<name>A0A0D0BZF7_9AGAR</name>
<evidence type="ECO:0000256" key="1">
    <source>
        <dbReference type="SAM" id="MobiDB-lite"/>
    </source>
</evidence>
<evidence type="ECO:0000313" key="4">
    <source>
        <dbReference type="Proteomes" id="UP000053593"/>
    </source>
</evidence>
<feature type="compositionally biased region" description="Low complexity" evidence="1">
    <location>
        <begin position="26"/>
        <end position="35"/>
    </location>
</feature>
<dbReference type="InterPro" id="IPR055754">
    <property type="entry name" value="DUF7330"/>
</dbReference>
<feature type="domain" description="DUF7330" evidence="2">
    <location>
        <begin position="49"/>
        <end position="180"/>
    </location>
</feature>
<dbReference type="AlphaFoldDB" id="A0A0D0BZF7"/>
<proteinExistence type="predicted"/>
<dbReference type="OrthoDB" id="5289249at2759"/>
<reference evidence="3 4" key="1">
    <citation type="submission" date="2014-04" db="EMBL/GenBank/DDBJ databases">
        <title>Evolutionary Origins and Diversification of the Mycorrhizal Mutualists.</title>
        <authorList>
            <consortium name="DOE Joint Genome Institute"/>
            <consortium name="Mycorrhizal Genomics Consortium"/>
            <person name="Kohler A."/>
            <person name="Kuo A."/>
            <person name="Nagy L.G."/>
            <person name="Floudas D."/>
            <person name="Copeland A."/>
            <person name="Barry K.W."/>
            <person name="Cichocki N."/>
            <person name="Veneault-Fourrey C."/>
            <person name="LaButti K."/>
            <person name="Lindquist E.A."/>
            <person name="Lipzen A."/>
            <person name="Lundell T."/>
            <person name="Morin E."/>
            <person name="Murat C."/>
            <person name="Riley R."/>
            <person name="Ohm R."/>
            <person name="Sun H."/>
            <person name="Tunlid A."/>
            <person name="Henrissat B."/>
            <person name="Grigoriev I.V."/>
            <person name="Hibbett D.S."/>
            <person name="Martin F."/>
        </authorList>
    </citation>
    <scope>NUCLEOTIDE SEQUENCE [LARGE SCALE GENOMIC DNA]</scope>
    <source>
        <strain evidence="3 4">FD-317 M1</strain>
    </source>
</reference>
<organism evidence="3 4">
    <name type="scientific">Collybiopsis luxurians FD-317 M1</name>
    <dbReference type="NCBI Taxonomy" id="944289"/>
    <lineage>
        <taxon>Eukaryota</taxon>
        <taxon>Fungi</taxon>
        <taxon>Dikarya</taxon>
        <taxon>Basidiomycota</taxon>
        <taxon>Agaricomycotina</taxon>
        <taxon>Agaricomycetes</taxon>
        <taxon>Agaricomycetidae</taxon>
        <taxon>Agaricales</taxon>
        <taxon>Marasmiineae</taxon>
        <taxon>Omphalotaceae</taxon>
        <taxon>Collybiopsis</taxon>
        <taxon>Collybiopsis luxurians</taxon>
    </lineage>
</organism>
<evidence type="ECO:0000259" key="2">
    <source>
        <dbReference type="Pfam" id="PF24016"/>
    </source>
</evidence>
<accession>A0A0D0BZF7</accession>
<dbReference type="EMBL" id="KN834771">
    <property type="protein sequence ID" value="KIK61291.1"/>
    <property type="molecule type" value="Genomic_DNA"/>
</dbReference>
<feature type="region of interest" description="Disordered" evidence="1">
    <location>
        <begin position="1"/>
        <end position="53"/>
    </location>
</feature>
<evidence type="ECO:0000313" key="3">
    <source>
        <dbReference type="EMBL" id="KIK61291.1"/>
    </source>
</evidence>